<dbReference type="AlphaFoldDB" id="W6XN82"/>
<proteinExistence type="predicted"/>
<keyword evidence="2" id="KW-1185">Reference proteome</keyword>
<feature type="non-terminal residue" evidence="1">
    <location>
        <position position="64"/>
    </location>
</feature>
<dbReference type="Proteomes" id="UP000053841">
    <property type="component" value="Unassembled WGS sequence"/>
</dbReference>
<dbReference type="RefSeq" id="XP_007718980.1">
    <property type="nucleotide sequence ID" value="XM_007720790.1"/>
</dbReference>
<gene>
    <name evidence="1" type="ORF">COCCADRAFT_75381</name>
</gene>
<feature type="non-terminal residue" evidence="1">
    <location>
        <position position="1"/>
    </location>
</feature>
<name>W6XN82_COCC2</name>
<dbReference type="OrthoDB" id="5599418at2759"/>
<dbReference type="GeneID" id="19150818"/>
<dbReference type="KEGG" id="bze:COCCADRAFT_75381"/>
<evidence type="ECO:0000313" key="2">
    <source>
        <dbReference type="Proteomes" id="UP000053841"/>
    </source>
</evidence>
<protein>
    <submittedName>
        <fullName evidence="1">Uncharacterized protein</fullName>
    </submittedName>
</protein>
<dbReference type="EMBL" id="KI965186">
    <property type="protein sequence ID" value="EUC26715.1"/>
    <property type="molecule type" value="Genomic_DNA"/>
</dbReference>
<organism evidence="1 2">
    <name type="scientific">Cochliobolus carbonum (strain 26-R-13)</name>
    <name type="common">Maize leaf spot fungus</name>
    <name type="synonym">Bipolaris zeicola</name>
    <dbReference type="NCBI Taxonomy" id="930089"/>
    <lineage>
        <taxon>Eukaryota</taxon>
        <taxon>Fungi</taxon>
        <taxon>Dikarya</taxon>
        <taxon>Ascomycota</taxon>
        <taxon>Pezizomycotina</taxon>
        <taxon>Dothideomycetes</taxon>
        <taxon>Pleosporomycetidae</taxon>
        <taxon>Pleosporales</taxon>
        <taxon>Pleosporineae</taxon>
        <taxon>Pleosporaceae</taxon>
        <taxon>Bipolaris</taxon>
    </lineage>
</organism>
<reference evidence="1 2" key="1">
    <citation type="journal article" date="2013" name="PLoS Genet.">
        <title>Comparative genome structure, secondary metabolite, and effector coding capacity across Cochliobolus pathogens.</title>
        <authorList>
            <person name="Condon B.J."/>
            <person name="Leng Y."/>
            <person name="Wu D."/>
            <person name="Bushley K.E."/>
            <person name="Ohm R.A."/>
            <person name="Otillar R."/>
            <person name="Martin J."/>
            <person name="Schackwitz W."/>
            <person name="Grimwood J."/>
            <person name="MohdZainudin N."/>
            <person name="Xue C."/>
            <person name="Wang R."/>
            <person name="Manning V.A."/>
            <person name="Dhillon B."/>
            <person name="Tu Z.J."/>
            <person name="Steffenson B.J."/>
            <person name="Salamov A."/>
            <person name="Sun H."/>
            <person name="Lowry S."/>
            <person name="LaButti K."/>
            <person name="Han J."/>
            <person name="Copeland A."/>
            <person name="Lindquist E."/>
            <person name="Barry K."/>
            <person name="Schmutz J."/>
            <person name="Baker S.E."/>
            <person name="Ciuffetti L.M."/>
            <person name="Grigoriev I.V."/>
            <person name="Zhong S."/>
            <person name="Turgeon B.G."/>
        </authorList>
    </citation>
    <scope>NUCLEOTIDE SEQUENCE [LARGE SCALE GENOMIC DNA]</scope>
    <source>
        <strain evidence="1 2">26-R-13</strain>
    </source>
</reference>
<dbReference type="HOGENOM" id="CLU_2873730_0_0_1"/>
<sequence length="64" mass="7368">IQVFAASLQDIEKALRPKTLLTKEEVRQQLPTYLQPYAELFTPKEGKELPPLRGPKVDHQIELI</sequence>
<accession>W6XN82</accession>
<evidence type="ECO:0000313" key="1">
    <source>
        <dbReference type="EMBL" id="EUC26715.1"/>
    </source>
</evidence>